<dbReference type="PANTHER" id="PTHR45436:SF10">
    <property type="entry name" value="HISTIDINE KINASE"/>
    <property type="match status" value="1"/>
</dbReference>
<keyword evidence="9 19" id="KW-0812">Transmembrane</keyword>
<dbReference type="Gene3D" id="3.30.565.10">
    <property type="entry name" value="Histidine kinase-like ATPase, C-terminal domain"/>
    <property type="match status" value="1"/>
</dbReference>
<name>A0A7G2IQC2_CITFR</name>
<evidence type="ECO:0000256" key="12">
    <source>
        <dbReference type="ARBA" id="ARBA00023012"/>
    </source>
</evidence>
<dbReference type="Pfam" id="PF00072">
    <property type="entry name" value="Response_reg"/>
    <property type="match status" value="1"/>
</dbReference>
<feature type="domain" description="OmpR/PhoB-type" evidence="23">
    <location>
        <begin position="129"/>
        <end position="226"/>
    </location>
</feature>
<dbReference type="Gene3D" id="6.10.340.10">
    <property type="match status" value="1"/>
</dbReference>
<dbReference type="InterPro" id="IPR029151">
    <property type="entry name" value="Sensor-like_sf"/>
</dbReference>
<evidence type="ECO:0000256" key="17">
    <source>
        <dbReference type="PROSITE-ProRule" id="PRU00169"/>
    </source>
</evidence>
<dbReference type="Pfam" id="PF02518">
    <property type="entry name" value="HATPase_c"/>
    <property type="match status" value="1"/>
</dbReference>
<dbReference type="SMART" id="SM00448">
    <property type="entry name" value="REC"/>
    <property type="match status" value="1"/>
</dbReference>
<keyword evidence="6" id="KW-0963">Cytoplasm</keyword>
<dbReference type="Proteomes" id="UP000019194">
    <property type="component" value="Unassembled WGS sequence"/>
</dbReference>
<dbReference type="Gene3D" id="6.10.250.690">
    <property type="match status" value="1"/>
</dbReference>
<dbReference type="SUPFAM" id="SSF46894">
    <property type="entry name" value="C-terminal effector domain of the bipartite response regulators"/>
    <property type="match status" value="1"/>
</dbReference>
<dbReference type="FunFam" id="1.10.287.130:FF:000051">
    <property type="entry name" value="Two-component system sensor histidine kinase CreC"/>
    <property type="match status" value="1"/>
</dbReference>
<evidence type="ECO:0000259" key="23">
    <source>
        <dbReference type="PROSITE" id="PS51755"/>
    </source>
</evidence>
<dbReference type="EC" id="2.7.13.3" evidence="4"/>
<dbReference type="EMBL" id="CBWP010000046">
    <property type="protein sequence ID" value="CDL38743.1"/>
    <property type="molecule type" value="Genomic_DNA"/>
</dbReference>
<evidence type="ECO:0000256" key="14">
    <source>
        <dbReference type="ARBA" id="ARBA00023125"/>
    </source>
</evidence>
<dbReference type="SUPFAM" id="SSF55874">
    <property type="entry name" value="ATPase domain of HSP90 chaperone/DNA topoisomerase II/histidine kinase"/>
    <property type="match status" value="1"/>
</dbReference>
<keyword evidence="15 19" id="KW-0472">Membrane</keyword>
<dbReference type="NCBIfam" id="NF008312">
    <property type="entry name" value="PRK11100.1"/>
    <property type="match status" value="1"/>
</dbReference>
<feature type="DNA-binding region" description="OmpR/PhoB-type" evidence="18">
    <location>
        <begin position="129"/>
        <end position="226"/>
    </location>
</feature>
<evidence type="ECO:0000259" key="20">
    <source>
        <dbReference type="PROSITE" id="PS50109"/>
    </source>
</evidence>
<keyword evidence="16" id="KW-0804">Transcription</keyword>
<dbReference type="PRINTS" id="PR00344">
    <property type="entry name" value="BCTRLSENSOR"/>
</dbReference>
<dbReference type="AlphaFoldDB" id="A0A7G2IQC2"/>
<reference evidence="24 25" key="1">
    <citation type="submission" date="2013-10" db="EMBL/GenBank/DDBJ databases">
        <title>Antibiotic resistance diversity of beta-lactamase producers in the General Hospital Vienna.</title>
        <authorList>
            <person name="Barisic I."/>
            <person name="Mitteregger D."/>
            <person name="Hirschl A.M."/>
            <person name="Noehammer C."/>
            <person name="Wiesinger-Mayr H."/>
        </authorList>
    </citation>
    <scope>NUCLEOTIDE SEQUENCE [LARGE SCALE GENOMIC DNA]</scope>
    <source>
        <strain evidence="24 25">ISC11</strain>
    </source>
</reference>
<evidence type="ECO:0000259" key="21">
    <source>
        <dbReference type="PROSITE" id="PS50110"/>
    </source>
</evidence>
<comment type="catalytic activity">
    <reaction evidence="1">
        <text>ATP + protein L-histidine = ADP + protein N-phospho-L-histidine.</text>
        <dbReference type="EC" id="2.7.13.3"/>
    </reaction>
</comment>
<dbReference type="Pfam" id="PF00486">
    <property type="entry name" value="Trans_reg_C"/>
    <property type="match status" value="1"/>
</dbReference>
<dbReference type="GO" id="GO:0045893">
    <property type="term" value="P:positive regulation of DNA-templated transcription"/>
    <property type="evidence" value="ECO:0007669"/>
    <property type="project" value="UniProtKB-ARBA"/>
</dbReference>
<organism evidence="24 25">
    <name type="scientific">Citrobacter freundii</name>
    <dbReference type="NCBI Taxonomy" id="546"/>
    <lineage>
        <taxon>Bacteria</taxon>
        <taxon>Pseudomonadati</taxon>
        <taxon>Pseudomonadota</taxon>
        <taxon>Gammaproteobacteria</taxon>
        <taxon>Enterobacterales</taxon>
        <taxon>Enterobacteriaceae</taxon>
        <taxon>Citrobacter</taxon>
        <taxon>Citrobacter freundii complex</taxon>
    </lineage>
</organism>
<dbReference type="PANTHER" id="PTHR45436">
    <property type="entry name" value="SENSOR HISTIDINE KINASE YKOH"/>
    <property type="match status" value="1"/>
</dbReference>
<feature type="domain" description="Histidine kinase" evidence="20">
    <location>
        <begin position="492"/>
        <end position="703"/>
    </location>
</feature>
<dbReference type="Gene3D" id="1.10.287.130">
    <property type="match status" value="1"/>
</dbReference>
<evidence type="ECO:0000256" key="18">
    <source>
        <dbReference type="PROSITE-ProRule" id="PRU01091"/>
    </source>
</evidence>
<dbReference type="InterPro" id="IPR036890">
    <property type="entry name" value="HATPase_C_sf"/>
</dbReference>
<evidence type="ECO:0000256" key="6">
    <source>
        <dbReference type="ARBA" id="ARBA00022490"/>
    </source>
</evidence>
<comment type="caution">
    <text evidence="24">The sequence shown here is derived from an EMBL/GenBank/DDBJ whole genome shotgun (WGS) entry which is preliminary data.</text>
</comment>
<evidence type="ECO:0000256" key="15">
    <source>
        <dbReference type="ARBA" id="ARBA00023136"/>
    </source>
</evidence>
<evidence type="ECO:0000256" key="13">
    <source>
        <dbReference type="ARBA" id="ARBA00023015"/>
    </source>
</evidence>
<dbReference type="SMART" id="SM00862">
    <property type="entry name" value="Trans_reg_C"/>
    <property type="match status" value="1"/>
</dbReference>
<dbReference type="InterPro" id="IPR011006">
    <property type="entry name" value="CheY-like_superfamily"/>
</dbReference>
<dbReference type="GO" id="GO:0005737">
    <property type="term" value="C:cytoplasm"/>
    <property type="evidence" value="ECO:0007669"/>
    <property type="project" value="UniProtKB-SubCell"/>
</dbReference>
<dbReference type="InterPro" id="IPR001789">
    <property type="entry name" value="Sig_transdc_resp-reg_receiver"/>
</dbReference>
<evidence type="ECO:0000256" key="19">
    <source>
        <dbReference type="SAM" id="Phobius"/>
    </source>
</evidence>
<evidence type="ECO:0000256" key="8">
    <source>
        <dbReference type="ARBA" id="ARBA00022679"/>
    </source>
</evidence>
<dbReference type="Gene3D" id="1.10.10.10">
    <property type="entry name" value="Winged helix-like DNA-binding domain superfamily/Winged helix DNA-binding domain"/>
    <property type="match status" value="1"/>
</dbReference>
<keyword evidence="12" id="KW-0902">Two-component regulatory system</keyword>
<feature type="domain" description="Response regulatory" evidence="21">
    <location>
        <begin position="5"/>
        <end position="119"/>
    </location>
</feature>
<evidence type="ECO:0000256" key="11">
    <source>
        <dbReference type="ARBA" id="ARBA00022989"/>
    </source>
</evidence>
<dbReference type="FunFam" id="3.40.50.2300:FF:000021">
    <property type="entry name" value="Two-component system response regulator KdpE"/>
    <property type="match status" value="1"/>
</dbReference>
<evidence type="ECO:0000256" key="7">
    <source>
        <dbReference type="ARBA" id="ARBA00022553"/>
    </source>
</evidence>
<evidence type="ECO:0000313" key="25">
    <source>
        <dbReference type="Proteomes" id="UP000019194"/>
    </source>
</evidence>
<evidence type="ECO:0000256" key="3">
    <source>
        <dbReference type="ARBA" id="ARBA00004496"/>
    </source>
</evidence>
<evidence type="ECO:0000256" key="16">
    <source>
        <dbReference type="ARBA" id="ARBA00023163"/>
    </source>
</evidence>
<feature type="domain" description="HAMP" evidence="22">
    <location>
        <begin position="434"/>
        <end position="485"/>
    </location>
</feature>
<dbReference type="InterPro" id="IPR004358">
    <property type="entry name" value="Sig_transdc_His_kin-like_C"/>
</dbReference>
<dbReference type="SUPFAM" id="SSF47384">
    <property type="entry name" value="Homodimeric domain of signal transducing histidine kinase"/>
    <property type="match status" value="1"/>
</dbReference>
<keyword evidence="7 17" id="KW-0597">Phosphoprotein</keyword>
<evidence type="ECO:0000256" key="1">
    <source>
        <dbReference type="ARBA" id="ARBA00000085"/>
    </source>
</evidence>
<dbReference type="InterPro" id="IPR003660">
    <property type="entry name" value="HAMP_dom"/>
</dbReference>
<dbReference type="InterPro" id="IPR003661">
    <property type="entry name" value="HisK_dim/P_dom"/>
</dbReference>
<dbReference type="InterPro" id="IPR016032">
    <property type="entry name" value="Sig_transdc_resp-reg_C-effctor"/>
</dbReference>
<keyword evidence="13" id="KW-0805">Transcription regulation</keyword>
<dbReference type="PROSITE" id="PS50885">
    <property type="entry name" value="HAMP"/>
    <property type="match status" value="1"/>
</dbReference>
<dbReference type="GO" id="GO:0000155">
    <property type="term" value="F:phosphorelay sensor kinase activity"/>
    <property type="evidence" value="ECO:0007669"/>
    <property type="project" value="InterPro"/>
</dbReference>
<keyword evidence="10" id="KW-0418">Kinase</keyword>
<dbReference type="PROSITE" id="PS50110">
    <property type="entry name" value="RESPONSE_REGULATORY"/>
    <property type="match status" value="1"/>
</dbReference>
<comment type="subcellular location">
    <subcellularLocation>
        <location evidence="2">Cell inner membrane</location>
        <topology evidence="2">Multi-pass membrane protein</topology>
    </subcellularLocation>
    <subcellularLocation>
        <location evidence="3">Cytoplasm</location>
    </subcellularLocation>
</comment>
<dbReference type="Gene3D" id="3.30.450.20">
    <property type="entry name" value="PAS domain"/>
    <property type="match status" value="1"/>
</dbReference>
<dbReference type="InterPro" id="IPR005467">
    <property type="entry name" value="His_kinase_dom"/>
</dbReference>
<feature type="modified residue" description="4-aspartylphosphate" evidence="17">
    <location>
        <position position="54"/>
    </location>
</feature>
<dbReference type="PROSITE" id="PS50109">
    <property type="entry name" value="HIS_KIN"/>
    <property type="match status" value="1"/>
</dbReference>
<dbReference type="Gene3D" id="3.40.50.2300">
    <property type="match status" value="1"/>
</dbReference>
<dbReference type="CDD" id="cd00383">
    <property type="entry name" value="trans_reg_C"/>
    <property type="match status" value="1"/>
</dbReference>
<dbReference type="InterPro" id="IPR050428">
    <property type="entry name" value="TCS_sensor_his_kinase"/>
</dbReference>
<protein>
    <recommendedName>
        <fullName evidence="4">histidine kinase</fullName>
        <ecNumber evidence="4">2.7.13.3</ecNumber>
    </recommendedName>
</protein>
<dbReference type="NCBIfam" id="NF008296">
    <property type="entry name" value="PRK11083.1"/>
    <property type="match status" value="1"/>
</dbReference>
<evidence type="ECO:0000256" key="5">
    <source>
        <dbReference type="ARBA" id="ARBA00022475"/>
    </source>
</evidence>
<keyword evidence="5" id="KW-1003">Cell membrane</keyword>
<keyword evidence="11 19" id="KW-1133">Transmembrane helix</keyword>
<keyword evidence="8" id="KW-0808">Transferase</keyword>
<dbReference type="Pfam" id="PF00512">
    <property type="entry name" value="HisKA"/>
    <property type="match status" value="1"/>
</dbReference>
<proteinExistence type="predicted"/>
<dbReference type="Pfam" id="PF00672">
    <property type="entry name" value="HAMP"/>
    <property type="match status" value="1"/>
</dbReference>
<feature type="transmembrane region" description="Helical" evidence="19">
    <location>
        <begin position="415"/>
        <end position="436"/>
    </location>
</feature>
<evidence type="ECO:0000256" key="4">
    <source>
        <dbReference type="ARBA" id="ARBA00012438"/>
    </source>
</evidence>
<dbReference type="InterPro" id="IPR036097">
    <property type="entry name" value="HisK_dim/P_sf"/>
</dbReference>
<dbReference type="CDD" id="cd00082">
    <property type="entry name" value="HisKA"/>
    <property type="match status" value="1"/>
</dbReference>
<dbReference type="SMART" id="SM00387">
    <property type="entry name" value="HATPase_c"/>
    <property type="match status" value="1"/>
</dbReference>
<dbReference type="SMART" id="SM00388">
    <property type="entry name" value="HisKA"/>
    <property type="match status" value="1"/>
</dbReference>
<feature type="transmembrane region" description="Helical" evidence="19">
    <location>
        <begin position="238"/>
        <end position="257"/>
    </location>
</feature>
<dbReference type="InterPro" id="IPR001867">
    <property type="entry name" value="OmpR/PhoB-type_DNA-bd"/>
</dbReference>
<dbReference type="PROSITE" id="PS51755">
    <property type="entry name" value="OMPR_PHOB"/>
    <property type="match status" value="1"/>
</dbReference>
<keyword evidence="14 18" id="KW-0238">DNA-binding</keyword>
<dbReference type="SMART" id="SM00304">
    <property type="entry name" value="HAMP"/>
    <property type="match status" value="1"/>
</dbReference>
<sequence length="704" mass="78485">MQQPLIWLVEDEQGIADTLIYMLQQEGFSVEAFERGFPVLEKSRQQCPDAIILDVGLPDISGFELCRRLLERHPALPILFLTARSDEVDRLLGLEIGADDYVAKPFSPREVCARVRTLLRRVQKFSTPSLTTRCGDFELNELAAQITWFGMPLNLTRYEFLLLKTFLMSPGRIYSRQQLMDLVWADAQDTFDRTVDTHIKNAARQAAGHQPRAFPHQYASWYGIQPEERLMRIGMRLLLGYFLIVAVAAWFVLSIFVQEIKPGVRRATEGTLIDTATLLAVLARDDLLSDTPANGKLAQAFSQLHNRPFRANISGINKVRNEYHVYMTDAQGKVVFDSANQAVGQDYSRWNDVWLTLRGQYGARSTPQNPDDPESSVMYVAAPIVDGSRIIGVLSVGKPNAAMAPVIKRSERRMLWASAVLLGIALVIGFGMVWWINRSIARLARYADSVTENRPVPLPDLGSSELRKLAQALESMRLKLEGKNYIEQYVYALTHELKSPLAAIRGAAEILREGPPPNVVARFTDNILTQNARMQALVETLLRQARLENRQDITLTPVAVDALFAQLKEARSVQLAAKNITLTILPSSLSVAADPALLEQALGNLLDNAIDFTPQDGTIVLSAHQHEDRVTLQVTDSGSGIPDFALPRIFERFYSLPRENGHKSSGLGLAFVSEVARLHEGAVTLSNRPEGGAQASFTLHRHFT</sequence>
<dbReference type="GO" id="GO:0000987">
    <property type="term" value="F:cis-regulatory region sequence-specific DNA binding"/>
    <property type="evidence" value="ECO:0007669"/>
    <property type="project" value="UniProtKB-ARBA"/>
</dbReference>
<evidence type="ECO:0000313" key="24">
    <source>
        <dbReference type="EMBL" id="CDL38743.1"/>
    </source>
</evidence>
<dbReference type="SUPFAM" id="SSF52172">
    <property type="entry name" value="CheY-like"/>
    <property type="match status" value="1"/>
</dbReference>
<dbReference type="CDD" id="cd17574">
    <property type="entry name" value="REC_OmpR"/>
    <property type="match status" value="1"/>
</dbReference>
<accession>A0A7G2IQC2</accession>
<dbReference type="GO" id="GO:0005886">
    <property type="term" value="C:plasma membrane"/>
    <property type="evidence" value="ECO:0007669"/>
    <property type="project" value="UniProtKB-SubCell"/>
</dbReference>
<dbReference type="InterPro" id="IPR036388">
    <property type="entry name" value="WH-like_DNA-bd_sf"/>
</dbReference>
<evidence type="ECO:0000256" key="2">
    <source>
        <dbReference type="ARBA" id="ARBA00004429"/>
    </source>
</evidence>
<dbReference type="SUPFAM" id="SSF103190">
    <property type="entry name" value="Sensory domain-like"/>
    <property type="match status" value="1"/>
</dbReference>
<dbReference type="InterPro" id="IPR003594">
    <property type="entry name" value="HATPase_dom"/>
</dbReference>
<dbReference type="GO" id="GO:0042802">
    <property type="term" value="F:identical protein binding"/>
    <property type="evidence" value="ECO:0007669"/>
    <property type="project" value="UniProtKB-ARBA"/>
</dbReference>
<evidence type="ECO:0000256" key="9">
    <source>
        <dbReference type="ARBA" id="ARBA00022692"/>
    </source>
</evidence>
<evidence type="ECO:0000259" key="22">
    <source>
        <dbReference type="PROSITE" id="PS50885"/>
    </source>
</evidence>
<dbReference type="FunFam" id="3.30.565.10:FF:000067">
    <property type="entry name" value="Two-component system sensor histidine kinase CreC"/>
    <property type="match status" value="1"/>
</dbReference>
<evidence type="ECO:0000256" key="10">
    <source>
        <dbReference type="ARBA" id="ARBA00022777"/>
    </source>
</evidence>